<organism evidence="1 2">
    <name type="scientific">Saccharata proteae CBS 121410</name>
    <dbReference type="NCBI Taxonomy" id="1314787"/>
    <lineage>
        <taxon>Eukaryota</taxon>
        <taxon>Fungi</taxon>
        <taxon>Dikarya</taxon>
        <taxon>Ascomycota</taxon>
        <taxon>Pezizomycotina</taxon>
        <taxon>Dothideomycetes</taxon>
        <taxon>Dothideomycetes incertae sedis</taxon>
        <taxon>Botryosphaeriales</taxon>
        <taxon>Saccharataceae</taxon>
        <taxon>Saccharata</taxon>
    </lineage>
</organism>
<comment type="caution">
    <text evidence="1">The sequence shown here is derived from an EMBL/GenBank/DDBJ whole genome shotgun (WGS) entry which is preliminary data.</text>
</comment>
<evidence type="ECO:0000313" key="1">
    <source>
        <dbReference type="EMBL" id="KAF2086258.1"/>
    </source>
</evidence>
<sequence>MDPERSSFFISAFSPASSPDYSFSDQDLYFGKQQMLDTGTSWFEAEDSKDMDGRRDSVFTIPAPTTSTTTPADPLPSIIEPLLEPSAASPLETPTCITTATNPTDMLNPAPTAINTIEEPSDATSSTFSTTNHTAAFFLDPEDPVQLTTPTSAAIAPDLPTIPETSTIDDIYALPTTIAEELPSAREVCFCVSSEEWQRKKEEQLASWAVQTGQAVGGIGIGLERESCMHVLAERISGSTERRASLGLIVLEGDGL</sequence>
<reference evidence="1" key="1">
    <citation type="journal article" date="2020" name="Stud. Mycol.">
        <title>101 Dothideomycetes genomes: a test case for predicting lifestyles and emergence of pathogens.</title>
        <authorList>
            <person name="Haridas S."/>
            <person name="Albert R."/>
            <person name="Binder M."/>
            <person name="Bloem J."/>
            <person name="Labutti K."/>
            <person name="Salamov A."/>
            <person name="Andreopoulos B."/>
            <person name="Baker S."/>
            <person name="Barry K."/>
            <person name="Bills G."/>
            <person name="Bluhm B."/>
            <person name="Cannon C."/>
            <person name="Castanera R."/>
            <person name="Culley D."/>
            <person name="Daum C."/>
            <person name="Ezra D."/>
            <person name="Gonzalez J."/>
            <person name="Henrissat B."/>
            <person name="Kuo A."/>
            <person name="Liang C."/>
            <person name="Lipzen A."/>
            <person name="Lutzoni F."/>
            <person name="Magnuson J."/>
            <person name="Mondo S."/>
            <person name="Nolan M."/>
            <person name="Ohm R."/>
            <person name="Pangilinan J."/>
            <person name="Park H.-J."/>
            <person name="Ramirez L."/>
            <person name="Alfaro M."/>
            <person name="Sun H."/>
            <person name="Tritt A."/>
            <person name="Yoshinaga Y."/>
            <person name="Zwiers L.-H."/>
            <person name="Turgeon B."/>
            <person name="Goodwin S."/>
            <person name="Spatafora J."/>
            <person name="Crous P."/>
            <person name="Grigoriev I."/>
        </authorList>
    </citation>
    <scope>NUCLEOTIDE SEQUENCE</scope>
    <source>
        <strain evidence="1">CBS 121410</strain>
    </source>
</reference>
<keyword evidence="2" id="KW-1185">Reference proteome</keyword>
<dbReference type="EMBL" id="ML978725">
    <property type="protein sequence ID" value="KAF2086258.1"/>
    <property type="molecule type" value="Genomic_DNA"/>
</dbReference>
<evidence type="ECO:0000313" key="2">
    <source>
        <dbReference type="Proteomes" id="UP000799776"/>
    </source>
</evidence>
<accession>A0A9P4HUP6</accession>
<name>A0A9P4HUP6_9PEZI</name>
<proteinExistence type="predicted"/>
<dbReference type="AlphaFoldDB" id="A0A9P4HUP6"/>
<protein>
    <submittedName>
        <fullName evidence="1">Uncharacterized protein</fullName>
    </submittedName>
</protein>
<gene>
    <name evidence="1" type="ORF">K490DRAFT_66805</name>
</gene>
<dbReference type="Proteomes" id="UP000799776">
    <property type="component" value="Unassembled WGS sequence"/>
</dbReference>